<reference evidence="13" key="1">
    <citation type="submission" date="2025-08" db="UniProtKB">
        <authorList>
            <consortium name="RefSeq"/>
        </authorList>
    </citation>
    <scope>IDENTIFICATION</scope>
    <source>
        <tissue evidence="13">Blood</tissue>
    </source>
</reference>
<keyword evidence="10" id="KW-0472">Membrane</keyword>
<dbReference type="AlphaFoldDB" id="A0A9W3G281"/>
<comment type="function">
    <text evidence="1">Odorant receptor.</text>
</comment>
<dbReference type="CDD" id="cd15430">
    <property type="entry name" value="7tmA_OR13-like"/>
    <property type="match status" value="1"/>
</dbReference>
<keyword evidence="8" id="KW-1133">Transmembrane helix</keyword>
<keyword evidence="5" id="KW-0716">Sensory transduction</keyword>
<evidence type="ECO:0000256" key="4">
    <source>
        <dbReference type="ARBA" id="ARBA00022475"/>
    </source>
</evidence>
<comment type="function">
    <text evidence="2">Putative odorant or sperm cell receptor.</text>
</comment>
<evidence type="ECO:0000256" key="2">
    <source>
        <dbReference type="ARBA" id="ARBA00003929"/>
    </source>
</evidence>
<evidence type="ECO:0000256" key="8">
    <source>
        <dbReference type="ARBA" id="ARBA00022989"/>
    </source>
</evidence>
<dbReference type="GO" id="GO:0005654">
    <property type="term" value="C:nucleoplasm"/>
    <property type="evidence" value="ECO:0007669"/>
    <property type="project" value="UniProtKB-ARBA"/>
</dbReference>
<dbReference type="GO" id="GO:0005886">
    <property type="term" value="C:plasma membrane"/>
    <property type="evidence" value="ECO:0007669"/>
    <property type="project" value="UniProtKB-SubCell"/>
</dbReference>
<evidence type="ECO:0000256" key="5">
    <source>
        <dbReference type="ARBA" id="ARBA00022606"/>
    </source>
</evidence>
<evidence type="ECO:0000313" key="13">
    <source>
        <dbReference type="RefSeq" id="XP_045371015.2"/>
    </source>
</evidence>
<dbReference type="GO" id="GO:0004984">
    <property type="term" value="F:olfactory receptor activity"/>
    <property type="evidence" value="ECO:0007669"/>
    <property type="project" value="InterPro"/>
</dbReference>
<keyword evidence="13" id="KW-0675">Receptor</keyword>
<protein>
    <submittedName>
        <fullName evidence="13">Olfactory receptor 13C7</fullName>
    </submittedName>
</protein>
<keyword evidence="9" id="KW-0297">G-protein coupled receptor</keyword>
<keyword evidence="11" id="KW-0807">Transducer</keyword>
<dbReference type="PRINTS" id="PR00237">
    <property type="entry name" value="GPCRRHODOPSN"/>
</dbReference>
<organism evidence="12 13">
    <name type="scientific">Camelus bactrianus</name>
    <name type="common">Bactrian camel</name>
    <dbReference type="NCBI Taxonomy" id="9837"/>
    <lineage>
        <taxon>Eukaryota</taxon>
        <taxon>Metazoa</taxon>
        <taxon>Chordata</taxon>
        <taxon>Craniata</taxon>
        <taxon>Vertebrata</taxon>
        <taxon>Euteleostomi</taxon>
        <taxon>Mammalia</taxon>
        <taxon>Eutheria</taxon>
        <taxon>Laurasiatheria</taxon>
        <taxon>Artiodactyla</taxon>
        <taxon>Tylopoda</taxon>
        <taxon>Camelidae</taxon>
        <taxon>Camelus</taxon>
    </lineage>
</organism>
<dbReference type="Pfam" id="PF13853">
    <property type="entry name" value="7tm_4"/>
    <property type="match status" value="1"/>
</dbReference>
<sequence>MEGANQMAVTEYVLLGLHEHHNLEVVLFALCLGVYSMNVLGNSLLIGLNVLDPCLRSPMYFFLSNLSLIDICGTSSFVSLMLVNFLETQMTISFPGCALQMYLTLALGSTECLLLVVMAYDHYVAICRPLRYPELMSRQTCARMAALSWGTGFVNSLLHSTLTWSLPSCGHNVINHFFCEILAVLKLACGDVSFNVLLTMVATAVLTLAPLLLICLSYVFVLAAILRVPSAARRRKAFSTCSAHLTVVVVFYGTLSFMYFKPKAKDPNLDKIIALFYGAVTPSLNPIIYSLRNAEVKAAAKALLRGDLLSRKMAHFSNALRQDRLGSMDEQQTPPVCPTSSLATCLHPNSTHKRPPGPGTLNYSQLPGKKAVQNQQVLHRRHKDSTCINSGYQPWQPQPQPQPRLSCNPLPAQHSPDAAAGREA</sequence>
<gene>
    <name evidence="13" type="primary">LOC105067338</name>
</gene>
<dbReference type="InterPro" id="IPR000276">
    <property type="entry name" value="GPCR_Rhodpsn"/>
</dbReference>
<keyword evidence="12" id="KW-1185">Reference proteome</keyword>
<keyword evidence="4" id="KW-1003">Cell membrane</keyword>
<dbReference type="Gene3D" id="1.20.1070.10">
    <property type="entry name" value="Rhodopsin 7-helix transmembrane proteins"/>
    <property type="match status" value="1"/>
</dbReference>
<dbReference type="InterPro" id="IPR017452">
    <property type="entry name" value="GPCR_Rhodpsn_7TM"/>
</dbReference>
<evidence type="ECO:0000256" key="10">
    <source>
        <dbReference type="ARBA" id="ARBA00023136"/>
    </source>
</evidence>
<keyword evidence="7" id="KW-0552">Olfaction</keyword>
<dbReference type="PROSITE" id="PS50262">
    <property type="entry name" value="G_PROTEIN_RECEP_F1_2"/>
    <property type="match status" value="1"/>
</dbReference>
<name>A0A9W3G281_CAMBA</name>
<dbReference type="SUPFAM" id="SSF81321">
    <property type="entry name" value="Family A G protein-coupled receptor-like"/>
    <property type="match status" value="1"/>
</dbReference>
<evidence type="ECO:0000256" key="9">
    <source>
        <dbReference type="ARBA" id="ARBA00023040"/>
    </source>
</evidence>
<dbReference type="PRINTS" id="PR00245">
    <property type="entry name" value="OLFACTORYR"/>
</dbReference>
<dbReference type="PANTHER" id="PTHR26453">
    <property type="entry name" value="OLFACTORY RECEPTOR"/>
    <property type="match status" value="1"/>
</dbReference>
<dbReference type="InterPro" id="IPR000725">
    <property type="entry name" value="Olfact_rcpt"/>
</dbReference>
<keyword evidence="6" id="KW-0812">Transmembrane</keyword>
<proteinExistence type="predicted"/>
<evidence type="ECO:0000256" key="6">
    <source>
        <dbReference type="ARBA" id="ARBA00022692"/>
    </source>
</evidence>
<dbReference type="FunFam" id="1.20.1070.10:FF:000501">
    <property type="entry name" value="Olfactory receptor"/>
    <property type="match status" value="1"/>
</dbReference>
<dbReference type="RefSeq" id="XP_045371015.2">
    <property type="nucleotide sequence ID" value="XM_045515059.2"/>
</dbReference>
<evidence type="ECO:0000256" key="11">
    <source>
        <dbReference type="ARBA" id="ARBA00023224"/>
    </source>
</evidence>
<comment type="subcellular location">
    <subcellularLocation>
        <location evidence="3">Cell membrane</location>
        <topology evidence="3">Multi-pass membrane protein</topology>
    </subcellularLocation>
</comment>
<evidence type="ECO:0000313" key="12">
    <source>
        <dbReference type="Proteomes" id="UP001732780"/>
    </source>
</evidence>
<dbReference type="Proteomes" id="UP001732780">
    <property type="component" value="Chromosome 4"/>
</dbReference>
<dbReference type="GO" id="GO:0004930">
    <property type="term" value="F:G protein-coupled receptor activity"/>
    <property type="evidence" value="ECO:0007669"/>
    <property type="project" value="UniProtKB-KW"/>
</dbReference>
<accession>A0A9W3G281</accession>
<evidence type="ECO:0000256" key="7">
    <source>
        <dbReference type="ARBA" id="ARBA00022725"/>
    </source>
</evidence>
<evidence type="ECO:0000256" key="3">
    <source>
        <dbReference type="ARBA" id="ARBA00004651"/>
    </source>
</evidence>
<evidence type="ECO:0000256" key="1">
    <source>
        <dbReference type="ARBA" id="ARBA00002936"/>
    </source>
</evidence>